<feature type="transmembrane region" description="Helical" evidence="2">
    <location>
        <begin position="20"/>
        <end position="40"/>
    </location>
</feature>
<protein>
    <recommendedName>
        <fullName evidence="5">Integral membrane protein</fullName>
    </recommendedName>
</protein>
<dbReference type="Proteomes" id="UP001500724">
    <property type="component" value="Unassembled WGS sequence"/>
</dbReference>
<feature type="transmembrane region" description="Helical" evidence="2">
    <location>
        <begin position="289"/>
        <end position="306"/>
    </location>
</feature>
<dbReference type="EMBL" id="BAAAGU010000008">
    <property type="protein sequence ID" value="GAA0636072.1"/>
    <property type="molecule type" value="Genomic_DNA"/>
</dbReference>
<organism evidence="3 4">
    <name type="scientific">Streptomyces thermocarboxydovorans</name>
    <dbReference type="NCBI Taxonomy" id="59298"/>
    <lineage>
        <taxon>Bacteria</taxon>
        <taxon>Bacillati</taxon>
        <taxon>Actinomycetota</taxon>
        <taxon>Actinomycetes</taxon>
        <taxon>Kitasatosporales</taxon>
        <taxon>Streptomycetaceae</taxon>
        <taxon>Streptomyces</taxon>
    </lineage>
</organism>
<feature type="transmembrane region" description="Helical" evidence="2">
    <location>
        <begin position="318"/>
        <end position="339"/>
    </location>
</feature>
<evidence type="ECO:0000313" key="4">
    <source>
        <dbReference type="Proteomes" id="UP001500724"/>
    </source>
</evidence>
<sequence>MGIGGGAMASDARRGRTGTAAAAAVASGAAAAGGLLAVTMPVHDFLPAAARLMLWLALAASAWGGAEIAVARLGPGAAGTRPGPAVTSCTGPRPSKARARHLRTHALLSATLFAELLLITARAARTGPVTVTATAGGLMLALVAAATWRVTSIAAVHGTGSAPSEDHRALWAFAVSVLCGSWLTIRSAAHGPLWAAWLLGSLLLLSAALFWLLDYSTSPAAEDYCFLLGVTLAAAGGLGAVTDAFVRGDIAVPTRAAVGVITALALLAAVTGAARGLRGRAADTGPPGAQLAGLIVPLGTTGWAAWESRTWDSAQAVLAGVTGLAATAVLLLVLQAGVLKWLDTALPERDVARLVLAVRRAAQPVDHDRQRGYRERERGYRDREHGYREPAYWEGGEADWEPEALRREREVERQLGPHAALITFPGRGGAVRHLLAHPLLSPDLAAVHRDLALSTGLAVDTMWPRVDVVATPTVRQRVRRLERRVLIWRLIAAGALCTTAVWGAIACATAGYLWPTDAVPDPALFASVAAAGPVLPAGFAITQARRRLVESTRAKAQAIDILRFPLARTMQLELPENTDRMILLAPALSGDRLPGFPPAPLLREGAPHEPDLGQPSAAHPRTAADPTRPAAPRPGHWPPTPPLSPTAADPTDLGRLRRDIREEVWAAVHSAMRDAYGPPAPHAPTRITLGEEHLSRLARDIARSTAEPVGDRLKNQFAQLRQSLQQEMGAAIRTSLEDTVTGPPLTNFVGYLAIEPDRRADSDEPPLRAEHGTLKATAGGRISLMLSVVRDRRAQNTAGLVAADAGQEFFVYQPIRVEGGREATSVQFDAMVDSSTLTPLPQRKSLSVAHEVQTPFGFRLPGQPGIHEVWFQLYQAGRLIQVAALKIEVQAAPDIPAAGEPDETPRTSGTEGEDATDA</sequence>
<accession>A0ABP3SJ79</accession>
<feature type="transmembrane region" description="Helical" evidence="2">
    <location>
        <begin position="523"/>
        <end position="541"/>
    </location>
</feature>
<evidence type="ECO:0008006" key="5">
    <source>
        <dbReference type="Google" id="ProtNLM"/>
    </source>
</evidence>
<name>A0ABP3SJ79_9ACTN</name>
<keyword evidence="2" id="KW-0472">Membrane</keyword>
<keyword evidence="2" id="KW-0812">Transmembrane</keyword>
<feature type="transmembrane region" description="Helical" evidence="2">
    <location>
        <begin position="257"/>
        <end position="277"/>
    </location>
</feature>
<comment type="caution">
    <text evidence="3">The sequence shown here is derived from an EMBL/GenBank/DDBJ whole genome shotgun (WGS) entry which is preliminary data.</text>
</comment>
<feature type="transmembrane region" description="Helical" evidence="2">
    <location>
        <begin position="486"/>
        <end position="511"/>
    </location>
</feature>
<feature type="transmembrane region" description="Helical" evidence="2">
    <location>
        <begin position="52"/>
        <end position="71"/>
    </location>
</feature>
<proteinExistence type="predicted"/>
<feature type="transmembrane region" description="Helical" evidence="2">
    <location>
        <begin position="225"/>
        <end position="245"/>
    </location>
</feature>
<feature type="compositionally biased region" description="Low complexity" evidence="1">
    <location>
        <begin position="617"/>
        <end position="628"/>
    </location>
</feature>
<evidence type="ECO:0000256" key="2">
    <source>
        <dbReference type="SAM" id="Phobius"/>
    </source>
</evidence>
<feature type="compositionally biased region" description="Pro residues" evidence="1">
    <location>
        <begin position="629"/>
        <end position="644"/>
    </location>
</feature>
<evidence type="ECO:0000256" key="1">
    <source>
        <dbReference type="SAM" id="MobiDB-lite"/>
    </source>
</evidence>
<gene>
    <name evidence="3" type="ORF">GCM10009535_10280</name>
</gene>
<feature type="transmembrane region" description="Helical" evidence="2">
    <location>
        <begin position="169"/>
        <end position="188"/>
    </location>
</feature>
<reference evidence="4" key="1">
    <citation type="journal article" date="2019" name="Int. J. Syst. Evol. Microbiol.">
        <title>The Global Catalogue of Microorganisms (GCM) 10K type strain sequencing project: providing services to taxonomists for standard genome sequencing and annotation.</title>
        <authorList>
            <consortium name="The Broad Institute Genomics Platform"/>
            <consortium name="The Broad Institute Genome Sequencing Center for Infectious Disease"/>
            <person name="Wu L."/>
            <person name="Ma J."/>
        </authorList>
    </citation>
    <scope>NUCLEOTIDE SEQUENCE [LARGE SCALE GENOMIC DNA]</scope>
    <source>
        <strain evidence="4">JCM 10367</strain>
    </source>
</reference>
<feature type="transmembrane region" description="Helical" evidence="2">
    <location>
        <begin position="194"/>
        <end position="213"/>
    </location>
</feature>
<keyword evidence="2" id="KW-1133">Transmembrane helix</keyword>
<keyword evidence="4" id="KW-1185">Reference proteome</keyword>
<feature type="region of interest" description="Disordered" evidence="1">
    <location>
        <begin position="893"/>
        <end position="918"/>
    </location>
</feature>
<feature type="transmembrane region" description="Helical" evidence="2">
    <location>
        <begin position="106"/>
        <end position="124"/>
    </location>
</feature>
<feature type="region of interest" description="Disordered" evidence="1">
    <location>
        <begin position="595"/>
        <end position="652"/>
    </location>
</feature>
<evidence type="ECO:0000313" key="3">
    <source>
        <dbReference type="EMBL" id="GAA0636072.1"/>
    </source>
</evidence>
<feature type="transmembrane region" description="Helical" evidence="2">
    <location>
        <begin position="130"/>
        <end position="148"/>
    </location>
</feature>